<organism evidence="1 2">
    <name type="scientific">Rhabditophanes sp. KR3021</name>
    <dbReference type="NCBI Taxonomy" id="114890"/>
    <lineage>
        <taxon>Eukaryota</taxon>
        <taxon>Metazoa</taxon>
        <taxon>Ecdysozoa</taxon>
        <taxon>Nematoda</taxon>
        <taxon>Chromadorea</taxon>
        <taxon>Rhabditida</taxon>
        <taxon>Tylenchina</taxon>
        <taxon>Panagrolaimomorpha</taxon>
        <taxon>Strongyloidoidea</taxon>
        <taxon>Alloionematidae</taxon>
        <taxon>Rhabditophanes</taxon>
    </lineage>
</organism>
<name>A0AC35UAA0_9BILA</name>
<evidence type="ECO:0000313" key="1">
    <source>
        <dbReference type="Proteomes" id="UP000095286"/>
    </source>
</evidence>
<dbReference type="WBParaSite" id="RSKR_0000963200.2">
    <property type="protein sequence ID" value="RSKR_0000963200.2"/>
    <property type="gene ID" value="RSKR_0000963200"/>
</dbReference>
<dbReference type="Proteomes" id="UP000095286">
    <property type="component" value="Unplaced"/>
</dbReference>
<proteinExistence type="predicted"/>
<sequence length="795" mass="89856">MRSTCCSAIFFLDTNRRNLFFKNYRDVNREVLREFRHLFLYNNTNHESFIIQGKMYTYLFMPHGDIIILAVIEGNVNIALTITFLLKVTSVMEDYFDSFDLESIKNNLILIFEIMDEVLDFGLIQGTDSNILKQYITQGGSQCKSKKIVPIQAMLNIPWRNPNIIYDQCAVRVFYKETVDTTMGVNQEVINYEILGSICVNVELNGYPILRFEPCQLFRNLLNEYLSNYNLKLQSEFHLKSYSCHQCVNPNVFEKTKNLMFAPPEGSFQLLKYRLTADPNLKPIFKAKCVVNNYGTSRIGYNVELFTSIKGYRVVEFVTVIIPVGKELTLNGTKKSTGNLKYDAGTGCLMWTLKSRMNRMLIAVGFLRFSILIGYILCLVLITAGIGTCLFDHTDHLHIVNCFKVEFTASYWKDEDPILFWQIGIMVVPIVLSIVSCTAYMFEIRRKDGINKWIHIAILASQVYKKRTNMSEQMKLEGNLIGHRGHITQIAINPTNENVIVSASRDKTIISWNLANCEKEFNGATGTYLTGKPVKSFIGHDHFVSDVVLSADGQFALTGSWDKSLRLWDLNTGKVSRTFQSHTNDVLSVAFSSDNRQIVSASRDRSIKLWNTLGECKHTIENAHNGWVSTVRFSPAAHNPVIVSAGWDNVVKVWSLTDCTLKTNHLGHKGYINDVTVSPDGSLCSSGGKDGNAMLWDFNDGKHLYTLDGQDAINALAFSPNRYWLCAAVGSTVKIWDLENKRVVDELKIDVSGLGPKARAPECTSIAWSADGQTLFAGYTDSIIRVWRVSIPSKN</sequence>
<reference evidence="2" key="1">
    <citation type="submission" date="2016-11" db="UniProtKB">
        <authorList>
            <consortium name="WormBaseParasite"/>
        </authorList>
    </citation>
    <scope>IDENTIFICATION</scope>
    <source>
        <strain evidence="2">KR3021</strain>
    </source>
</reference>
<protein>
    <submittedName>
        <fullName evidence="2">MHD domain-containing protein</fullName>
    </submittedName>
</protein>
<accession>A0AC35UAA0</accession>
<evidence type="ECO:0000313" key="2">
    <source>
        <dbReference type="WBParaSite" id="RSKR_0000963200.2"/>
    </source>
</evidence>